<feature type="region of interest" description="Disordered" evidence="10">
    <location>
        <begin position="1"/>
        <end position="25"/>
    </location>
</feature>
<dbReference type="PRINTS" id="PR00955">
    <property type="entry name" value="FLGMOTORFLIM"/>
</dbReference>
<feature type="domain" description="Flagellar motor switch protein FliN-like C-terminal" evidence="11">
    <location>
        <begin position="245"/>
        <end position="310"/>
    </location>
</feature>
<evidence type="ECO:0000256" key="5">
    <source>
        <dbReference type="ARBA" id="ARBA00022475"/>
    </source>
</evidence>
<dbReference type="Pfam" id="PF01052">
    <property type="entry name" value="FliMN_C"/>
    <property type="match status" value="1"/>
</dbReference>
<dbReference type="InterPro" id="IPR036429">
    <property type="entry name" value="SpoA-like_sf"/>
</dbReference>
<comment type="caution">
    <text evidence="12">The sequence shown here is derived from an EMBL/GenBank/DDBJ whole genome shotgun (WGS) entry which is preliminary data.</text>
</comment>
<evidence type="ECO:0000313" key="13">
    <source>
        <dbReference type="Proteomes" id="UP000780875"/>
    </source>
</evidence>
<keyword evidence="5" id="KW-1003">Cell membrane</keyword>
<evidence type="ECO:0000259" key="11">
    <source>
        <dbReference type="Pfam" id="PF01052"/>
    </source>
</evidence>
<evidence type="ECO:0000256" key="8">
    <source>
        <dbReference type="ARBA" id="ARBA00023136"/>
    </source>
</evidence>
<evidence type="ECO:0000256" key="4">
    <source>
        <dbReference type="ARBA" id="ARBA00021898"/>
    </source>
</evidence>
<reference evidence="12 13" key="1">
    <citation type="submission" date="2021-09" db="EMBL/GenBank/DDBJ databases">
        <title>Whole genome sequence of Nocardioides sp. GBK3QG-3.</title>
        <authorList>
            <person name="Tuo L."/>
        </authorList>
    </citation>
    <scope>NUCLEOTIDE SEQUENCE [LARGE SCALE GENOMIC DNA]</scope>
    <source>
        <strain evidence="12 13">GBK3QG-3</strain>
    </source>
</reference>
<dbReference type="PANTHER" id="PTHR30034">
    <property type="entry name" value="FLAGELLAR MOTOR SWITCH PROTEIN FLIM"/>
    <property type="match status" value="1"/>
</dbReference>
<dbReference type="EMBL" id="JAIQZJ010000002">
    <property type="protein sequence ID" value="MBZ5737823.1"/>
    <property type="molecule type" value="Genomic_DNA"/>
</dbReference>
<evidence type="ECO:0000256" key="6">
    <source>
        <dbReference type="ARBA" id="ARBA00022500"/>
    </source>
</evidence>
<evidence type="ECO:0000256" key="10">
    <source>
        <dbReference type="SAM" id="MobiDB-lite"/>
    </source>
</evidence>
<keyword evidence="9" id="KW-0975">Bacterial flagellum</keyword>
<keyword evidence="8" id="KW-0472">Membrane</keyword>
<dbReference type="InterPro" id="IPR001543">
    <property type="entry name" value="FliN-like_C"/>
</dbReference>
<dbReference type="Gene3D" id="2.30.330.10">
    <property type="entry name" value="SpoA-like"/>
    <property type="match status" value="1"/>
</dbReference>
<dbReference type="PANTHER" id="PTHR30034:SF6">
    <property type="entry name" value="YOP PROTEINS TRANSLOCATION PROTEIN Q"/>
    <property type="match status" value="1"/>
</dbReference>
<dbReference type="SUPFAM" id="SSF101801">
    <property type="entry name" value="Surface presentation of antigens (SPOA)"/>
    <property type="match status" value="1"/>
</dbReference>
<evidence type="ECO:0000256" key="1">
    <source>
        <dbReference type="ARBA" id="ARBA00004117"/>
    </source>
</evidence>
<dbReference type="Proteomes" id="UP000780875">
    <property type="component" value="Unassembled WGS sequence"/>
</dbReference>
<evidence type="ECO:0000256" key="2">
    <source>
        <dbReference type="ARBA" id="ARBA00004202"/>
    </source>
</evidence>
<keyword evidence="12" id="KW-0969">Cilium</keyword>
<comment type="subcellular location">
    <subcellularLocation>
        <location evidence="1">Bacterial flagellum basal body</location>
    </subcellularLocation>
    <subcellularLocation>
        <location evidence="2">Cell membrane</location>
        <topology evidence="2">Peripheral membrane protein</topology>
    </subcellularLocation>
</comment>
<dbReference type="CDD" id="cd17908">
    <property type="entry name" value="FliM"/>
    <property type="match status" value="1"/>
</dbReference>
<accession>A0ABS7UA09</accession>
<proteinExistence type="inferred from homology"/>
<protein>
    <recommendedName>
        <fullName evidence="4">Flagellar motor switch protein FliM</fullName>
    </recommendedName>
</protein>
<evidence type="ECO:0000256" key="7">
    <source>
        <dbReference type="ARBA" id="ARBA00022779"/>
    </source>
</evidence>
<keyword evidence="13" id="KW-1185">Reference proteome</keyword>
<keyword evidence="12" id="KW-0966">Cell projection</keyword>
<evidence type="ECO:0000256" key="3">
    <source>
        <dbReference type="ARBA" id="ARBA00011049"/>
    </source>
</evidence>
<evidence type="ECO:0000313" key="12">
    <source>
        <dbReference type="EMBL" id="MBZ5737823.1"/>
    </source>
</evidence>
<dbReference type="Pfam" id="PF02154">
    <property type="entry name" value="FliM"/>
    <property type="match status" value="1"/>
</dbReference>
<dbReference type="InterPro" id="IPR028976">
    <property type="entry name" value="CheC-like_sf"/>
</dbReference>
<dbReference type="RefSeq" id="WP_224122197.1">
    <property type="nucleotide sequence ID" value="NZ_JAIQZJ010000002.1"/>
</dbReference>
<feature type="compositionally biased region" description="Polar residues" evidence="10">
    <location>
        <begin position="1"/>
        <end position="12"/>
    </location>
</feature>
<keyword evidence="7" id="KW-0283">Flagellar rotation</keyword>
<keyword evidence="6" id="KW-0145">Chemotaxis</keyword>
<name>A0ABS7UA09_9ACTN</name>
<evidence type="ECO:0000256" key="9">
    <source>
        <dbReference type="ARBA" id="ARBA00023143"/>
    </source>
</evidence>
<dbReference type="PIRSF" id="PIRSF002888">
    <property type="entry name" value="FliM"/>
    <property type="match status" value="1"/>
</dbReference>
<sequence>MPPSDVSVSQPGPGTADPGARRTVEPVPYDFRRPIQLSREHQRMLQVSLDGFCRQATTVLTSSLRAVCTVTPGAIEQSTYAEYVDSLLPTTYLTIFSAEPLLSKCMLEIPLTAVMTAVDHMLGGPGRVQQPERPLTEIESGVVRGLVERLLRELRYSFASVLTFEPVVTGVEYSPQFAQVAGASDVMVAMSMELKLNDRSTRMTMCMPFSGLHPHLVRAAAPAPVSDRERAQREAAAAELKDGFQRVPVDVAVRLRPTTLRPGDLATLTPGDAIRLNHPASAPLEVVVDGINFAHATAGTSGFRLAALIVGTPKETP</sequence>
<dbReference type="Gene3D" id="3.40.1550.10">
    <property type="entry name" value="CheC-like"/>
    <property type="match status" value="1"/>
</dbReference>
<gene>
    <name evidence="12" type="ORF">K8U61_06600</name>
</gene>
<organism evidence="12 13">
    <name type="scientific">Nocardioides mangrovi</name>
    <dbReference type="NCBI Taxonomy" id="2874580"/>
    <lineage>
        <taxon>Bacteria</taxon>
        <taxon>Bacillati</taxon>
        <taxon>Actinomycetota</taxon>
        <taxon>Actinomycetes</taxon>
        <taxon>Propionibacteriales</taxon>
        <taxon>Nocardioidaceae</taxon>
        <taxon>Nocardioides</taxon>
    </lineage>
</organism>
<comment type="similarity">
    <text evidence="3">Belongs to the FliM family.</text>
</comment>
<keyword evidence="12" id="KW-0282">Flagellum</keyword>
<dbReference type="InterPro" id="IPR001689">
    <property type="entry name" value="Flag_FliM"/>
</dbReference>
<dbReference type="SUPFAM" id="SSF103039">
    <property type="entry name" value="CheC-like"/>
    <property type="match status" value="1"/>
</dbReference>